<proteinExistence type="predicted"/>
<gene>
    <name evidence="2" type="ORF">J2S63_001674</name>
</gene>
<accession>A0ABU2BV34</accession>
<dbReference type="SUPFAM" id="SSF56524">
    <property type="entry name" value="Oxidoreductase molybdopterin-binding domain"/>
    <property type="match status" value="1"/>
</dbReference>
<reference evidence="2 3" key="1">
    <citation type="submission" date="2023-07" db="EMBL/GenBank/DDBJ databases">
        <title>Sequencing the genomes of 1000 actinobacteria strains.</title>
        <authorList>
            <person name="Klenk H.-P."/>
        </authorList>
    </citation>
    <scope>NUCLEOTIDE SEQUENCE [LARGE SCALE GENOMIC DNA]</scope>
    <source>
        <strain evidence="2 3">DSM 19426</strain>
    </source>
</reference>
<dbReference type="Proteomes" id="UP001183648">
    <property type="component" value="Unassembled WGS sequence"/>
</dbReference>
<dbReference type="InterPro" id="IPR014756">
    <property type="entry name" value="Ig_E-set"/>
</dbReference>
<evidence type="ECO:0000313" key="2">
    <source>
        <dbReference type="EMBL" id="MDR7362121.1"/>
    </source>
</evidence>
<comment type="caution">
    <text evidence="2">The sequence shown here is derived from an EMBL/GenBank/DDBJ whole genome shotgun (WGS) entry which is preliminary data.</text>
</comment>
<dbReference type="InterPro" id="IPR036374">
    <property type="entry name" value="OxRdtase_Mopterin-bd_sf"/>
</dbReference>
<dbReference type="Pfam" id="PF00174">
    <property type="entry name" value="Oxidored_molyb"/>
    <property type="match status" value="1"/>
</dbReference>
<dbReference type="EMBL" id="JAVDYG010000001">
    <property type="protein sequence ID" value="MDR7362121.1"/>
    <property type="molecule type" value="Genomic_DNA"/>
</dbReference>
<dbReference type="Gene3D" id="2.60.40.650">
    <property type="match status" value="1"/>
</dbReference>
<dbReference type="PANTHER" id="PTHR19372">
    <property type="entry name" value="SULFITE REDUCTASE"/>
    <property type="match status" value="1"/>
</dbReference>
<dbReference type="InterPro" id="IPR000572">
    <property type="entry name" value="OxRdtase_Mopterin-bd_dom"/>
</dbReference>
<name>A0ABU2BV34_9ACTN</name>
<protein>
    <submittedName>
        <fullName evidence="2">DMSO/TMAO reductase YedYZ molybdopterin-dependent catalytic subunit</fullName>
    </submittedName>
</protein>
<dbReference type="PANTHER" id="PTHR19372:SF7">
    <property type="entry name" value="SULFITE OXIDASE, MITOCHONDRIAL"/>
    <property type="match status" value="1"/>
</dbReference>
<dbReference type="Gene3D" id="3.90.420.10">
    <property type="entry name" value="Oxidoreductase, molybdopterin-binding domain"/>
    <property type="match status" value="1"/>
</dbReference>
<feature type="domain" description="Oxidoreductase molybdopterin-binding" evidence="1">
    <location>
        <begin position="217"/>
        <end position="368"/>
    </location>
</feature>
<evidence type="ECO:0000313" key="3">
    <source>
        <dbReference type="Proteomes" id="UP001183648"/>
    </source>
</evidence>
<dbReference type="RefSeq" id="WP_310301198.1">
    <property type="nucleotide sequence ID" value="NZ_BAAAPS010000008.1"/>
</dbReference>
<sequence>MKEHVAAGARVGLWAGLLATAAGEITASTTRRGRSPSSGLARGLVDVSPAMLVDGGVALVGQADKPGLLAIATGVSGAAAAAGGALAPRHPVLGAATAAAPHALGGVLALRHGDASPTGTAGATAAGVAVAVTAIARVNPSPRLAVAAVAGAAAAAVAADRRARRRGAVELGRRAALPAPTRPLPGLPTDDATRAPGVSPLLVGPGEFPVIDITVPEPRVDLDTWQLEVDGEVQAPFAMPLTELLELPLEERDLLLVCVHNPVGGDRMGCARWTGIAVSDLLDRAGVDPASGDDRWLVVEAVDGYCNVLPLAEAREHAFLAVGMAGQPLPREHGSPARLLVPGRTGQDGQTKWVRRLTVTGNPPPSYWGRRGWLDGAYPVAPSARIDAPGPHAHVRPGQVRVRGYAWAPPVGVEAVQVQVDDGPWLDAELGTDLGPDAWRPWSMAWDAPLGRHRLRVRCRANDGKLQDDIDTTPYPHGVRGIHSVTVHVGGRAGEATARRTIDAVRTRLTWSLRSVAAWQARSA</sequence>
<organism evidence="2 3">
    <name type="scientific">Nocardioides marmoribigeumensis</name>
    <dbReference type="NCBI Taxonomy" id="433649"/>
    <lineage>
        <taxon>Bacteria</taxon>
        <taxon>Bacillati</taxon>
        <taxon>Actinomycetota</taxon>
        <taxon>Actinomycetes</taxon>
        <taxon>Propionibacteriales</taxon>
        <taxon>Nocardioidaceae</taxon>
        <taxon>Nocardioides</taxon>
    </lineage>
</organism>
<keyword evidence="3" id="KW-1185">Reference proteome</keyword>
<dbReference type="Pfam" id="PF17957">
    <property type="entry name" value="Big_7"/>
    <property type="match status" value="1"/>
</dbReference>
<evidence type="ECO:0000259" key="1">
    <source>
        <dbReference type="Pfam" id="PF00174"/>
    </source>
</evidence>
<dbReference type="SUPFAM" id="SSF81296">
    <property type="entry name" value="E set domains"/>
    <property type="match status" value="1"/>
</dbReference>